<feature type="region of interest" description="Disordered" evidence="1">
    <location>
        <begin position="102"/>
        <end position="123"/>
    </location>
</feature>
<organism evidence="2 3">
    <name type="scientific">Streptomyces graminofaciens</name>
    <dbReference type="NCBI Taxonomy" id="68212"/>
    <lineage>
        <taxon>Bacteria</taxon>
        <taxon>Bacillati</taxon>
        <taxon>Actinomycetota</taxon>
        <taxon>Actinomycetes</taxon>
        <taxon>Kitasatosporales</taxon>
        <taxon>Streptomycetaceae</taxon>
        <taxon>Streptomyces</taxon>
    </lineage>
</organism>
<proteinExistence type="predicted"/>
<evidence type="ECO:0000256" key="1">
    <source>
        <dbReference type="SAM" id="MobiDB-lite"/>
    </source>
</evidence>
<evidence type="ECO:0000313" key="3">
    <source>
        <dbReference type="Proteomes" id="UP001321542"/>
    </source>
</evidence>
<accession>A0ABM7F168</accession>
<evidence type="ECO:0000313" key="2">
    <source>
        <dbReference type="EMBL" id="BBC29460.1"/>
    </source>
</evidence>
<reference evidence="2 3" key="2">
    <citation type="journal article" date="2023" name="ChemBioChem">
        <title>Acyltransferase Domain Exchange between Two Independent Type I Polyketide Synthases in the Same Producer Strain of Macrolide Antibiotics.</title>
        <authorList>
            <person name="Kudo F."/>
            <person name="Kishikawa K."/>
            <person name="Tsuboi K."/>
            <person name="Kido T."/>
            <person name="Usui T."/>
            <person name="Hashimoto J."/>
            <person name="Shin-Ya K."/>
            <person name="Miyanaga A."/>
            <person name="Eguchi T."/>
        </authorList>
    </citation>
    <scope>NUCLEOTIDE SEQUENCE [LARGE SCALE GENOMIC DNA]</scope>
    <source>
        <strain evidence="2 3">A-8890</strain>
    </source>
</reference>
<sequence length="123" mass="13439">MQRVITVLLFDDVPIVSAGRWNGQNCDGVFEAKTPIGTRSAGAQVHQPDQRTLVRRELATAVTLVGDDEHRHRLDPGVRQVECGRTAEPTRLLCQWVETSNTSPNGTGASCAAHPSTSHDQWP</sequence>
<dbReference type="Proteomes" id="UP001321542">
    <property type="component" value="Chromosome"/>
</dbReference>
<gene>
    <name evidence="2" type="ORF">SGFS_007540</name>
</gene>
<dbReference type="EMBL" id="AP018448">
    <property type="protein sequence ID" value="BBC29460.1"/>
    <property type="molecule type" value="Genomic_DNA"/>
</dbReference>
<name>A0ABM7F168_9ACTN</name>
<reference evidence="2 3" key="1">
    <citation type="journal article" date="2010" name="ChemBioChem">
        <title>Cloning and characterization of the biosynthetic gene cluster of 16-membered macrolide antibiotic FD-891: involvement of a dual functional cytochrome P450 monooxygenase catalyzing epoxidation and hydroxylation.</title>
        <authorList>
            <person name="Kudo F."/>
            <person name="Motegi A."/>
            <person name="Mizoue K."/>
            <person name="Eguchi T."/>
        </authorList>
    </citation>
    <scope>NUCLEOTIDE SEQUENCE [LARGE SCALE GENOMIC DNA]</scope>
    <source>
        <strain evidence="2 3">A-8890</strain>
    </source>
</reference>
<keyword evidence="3" id="KW-1185">Reference proteome</keyword>
<protein>
    <submittedName>
        <fullName evidence="2">Uncharacterized protein</fullName>
    </submittedName>
</protein>